<gene>
    <name evidence="2" type="ORF">GCM10009862_17120</name>
</gene>
<accession>A0ABN3PC67</accession>
<feature type="transmembrane region" description="Helical" evidence="1">
    <location>
        <begin position="69"/>
        <end position="89"/>
    </location>
</feature>
<feature type="transmembrane region" description="Helical" evidence="1">
    <location>
        <begin position="7"/>
        <end position="28"/>
    </location>
</feature>
<evidence type="ECO:0008006" key="4">
    <source>
        <dbReference type="Google" id="ProtNLM"/>
    </source>
</evidence>
<keyword evidence="3" id="KW-1185">Reference proteome</keyword>
<proteinExistence type="predicted"/>
<name>A0ABN3PC67_9MICO</name>
<evidence type="ECO:0000256" key="1">
    <source>
        <dbReference type="SAM" id="Phobius"/>
    </source>
</evidence>
<dbReference type="RefSeq" id="WP_344228589.1">
    <property type="nucleotide sequence ID" value="NZ_BAAARI010000011.1"/>
</dbReference>
<dbReference type="EMBL" id="BAAARI010000011">
    <property type="protein sequence ID" value="GAA2578441.1"/>
    <property type="molecule type" value="Genomic_DNA"/>
</dbReference>
<comment type="caution">
    <text evidence="2">The sequence shown here is derived from an EMBL/GenBank/DDBJ whole genome shotgun (WGS) entry which is preliminary data.</text>
</comment>
<keyword evidence="1" id="KW-1133">Transmembrane helix</keyword>
<evidence type="ECO:0000313" key="2">
    <source>
        <dbReference type="EMBL" id="GAA2578441.1"/>
    </source>
</evidence>
<reference evidence="2 3" key="1">
    <citation type="journal article" date="2019" name="Int. J. Syst. Evol. Microbiol.">
        <title>The Global Catalogue of Microorganisms (GCM) 10K type strain sequencing project: providing services to taxonomists for standard genome sequencing and annotation.</title>
        <authorList>
            <consortium name="The Broad Institute Genomics Platform"/>
            <consortium name="The Broad Institute Genome Sequencing Center for Infectious Disease"/>
            <person name="Wu L."/>
            <person name="Ma J."/>
        </authorList>
    </citation>
    <scope>NUCLEOTIDE SEQUENCE [LARGE SCALE GENOMIC DNA]</scope>
    <source>
        <strain evidence="2 3">JCM 16365</strain>
    </source>
</reference>
<dbReference type="Proteomes" id="UP001500274">
    <property type="component" value="Unassembled WGS sequence"/>
</dbReference>
<feature type="transmembrane region" description="Helical" evidence="1">
    <location>
        <begin position="95"/>
        <end position="115"/>
    </location>
</feature>
<evidence type="ECO:0000313" key="3">
    <source>
        <dbReference type="Proteomes" id="UP001500274"/>
    </source>
</evidence>
<sequence length="165" mass="18599">MWLRRAGFHWLLPSAFLLPLWLFVGWTVTGAGGWALLWVLFIAIPSVFFGQLLLTLLTRLRPTARAERALSWWDVAGYGLWHALTIALGLFVQQWWAPVMVLTVLVGVANVWLQLWQLWREARPRAAVLHTSDGTAYIPPTKPSPAVSAPAHEVIVVEETVQREA</sequence>
<protein>
    <recommendedName>
        <fullName evidence="4">MFS transporter permease</fullName>
    </recommendedName>
</protein>
<keyword evidence="1" id="KW-0812">Transmembrane</keyword>
<keyword evidence="1" id="KW-0472">Membrane</keyword>
<feature type="transmembrane region" description="Helical" evidence="1">
    <location>
        <begin position="34"/>
        <end position="57"/>
    </location>
</feature>
<organism evidence="2 3">
    <name type="scientific">Microbacterium binotii</name>
    <dbReference type="NCBI Taxonomy" id="462710"/>
    <lineage>
        <taxon>Bacteria</taxon>
        <taxon>Bacillati</taxon>
        <taxon>Actinomycetota</taxon>
        <taxon>Actinomycetes</taxon>
        <taxon>Micrococcales</taxon>
        <taxon>Microbacteriaceae</taxon>
        <taxon>Microbacterium</taxon>
    </lineage>
</organism>